<dbReference type="InterPro" id="IPR054246">
    <property type="entry name" value="DUF6973"/>
</dbReference>
<feature type="domain" description="DUF6973" evidence="1">
    <location>
        <begin position="12"/>
        <end position="125"/>
    </location>
</feature>
<evidence type="ECO:0000313" key="3">
    <source>
        <dbReference type="Proteomes" id="UP000198379"/>
    </source>
</evidence>
<dbReference type="EMBL" id="FZNY01000001">
    <property type="protein sequence ID" value="SNR43911.1"/>
    <property type="molecule type" value="Genomic_DNA"/>
</dbReference>
<accession>A0A238WC07</accession>
<proteinExistence type="predicted"/>
<reference evidence="2 3" key="1">
    <citation type="submission" date="2017-06" db="EMBL/GenBank/DDBJ databases">
        <authorList>
            <person name="Kim H.J."/>
            <person name="Triplett B.A."/>
        </authorList>
    </citation>
    <scope>NUCLEOTIDE SEQUENCE [LARGE SCALE GENOMIC DNA]</scope>
    <source>
        <strain evidence="2 3">DSM 25597</strain>
    </source>
</reference>
<protein>
    <recommendedName>
        <fullName evidence="1">DUF6973 domain-containing protein</fullName>
    </recommendedName>
</protein>
<evidence type="ECO:0000259" key="1">
    <source>
        <dbReference type="Pfam" id="PF22322"/>
    </source>
</evidence>
<dbReference type="OrthoDB" id="1496068at2"/>
<organism evidence="2 3">
    <name type="scientific">Dokdonia pacifica</name>
    <dbReference type="NCBI Taxonomy" id="1627892"/>
    <lineage>
        <taxon>Bacteria</taxon>
        <taxon>Pseudomonadati</taxon>
        <taxon>Bacteroidota</taxon>
        <taxon>Flavobacteriia</taxon>
        <taxon>Flavobacteriales</taxon>
        <taxon>Flavobacteriaceae</taxon>
        <taxon>Dokdonia</taxon>
    </lineage>
</organism>
<gene>
    <name evidence="2" type="ORF">SAMN06265376_101909</name>
</gene>
<dbReference type="Proteomes" id="UP000198379">
    <property type="component" value="Unassembled WGS sequence"/>
</dbReference>
<dbReference type="RefSeq" id="WP_089370217.1">
    <property type="nucleotide sequence ID" value="NZ_BMEP01000002.1"/>
</dbReference>
<sequence length="153" mass="17964">MDFKQLWSLAGFCLRHPLYVIPTYTATRKTVKICDQKFGKAHHKNGRANAFRHALWNVLIIHRCKRWSSIEKAVSWAKRITDWHEDFSINEPLARAMDLHNNHIGRTFVMKHKEASESQLVQLVMVLIPLSRKITTIEQMQEHPNTLTHIEDD</sequence>
<dbReference type="Pfam" id="PF22322">
    <property type="entry name" value="DUF6973"/>
    <property type="match status" value="1"/>
</dbReference>
<evidence type="ECO:0000313" key="2">
    <source>
        <dbReference type="EMBL" id="SNR43911.1"/>
    </source>
</evidence>
<dbReference type="AlphaFoldDB" id="A0A238WC07"/>
<name>A0A238WC07_9FLAO</name>
<keyword evidence="3" id="KW-1185">Reference proteome</keyword>